<dbReference type="SUPFAM" id="SSF56219">
    <property type="entry name" value="DNase I-like"/>
    <property type="match status" value="1"/>
</dbReference>
<proteinExistence type="predicted"/>
<dbReference type="NCBIfam" id="TIGR04183">
    <property type="entry name" value="Por_Secre_tail"/>
    <property type="match status" value="1"/>
</dbReference>
<dbReference type="Proteomes" id="UP000181790">
    <property type="component" value="Unassembled WGS sequence"/>
</dbReference>
<reference evidence="3 4" key="1">
    <citation type="submission" date="2016-10" db="EMBL/GenBank/DDBJ databases">
        <title>Arsenicibacter rosenii gen. nov., sp. nov., an efficient arsenic-methylating bacterium isolated from an arsenic-contaminated paddy soil.</title>
        <authorList>
            <person name="Huang K."/>
        </authorList>
    </citation>
    <scope>NUCLEOTIDE SEQUENCE [LARGE SCALE GENOMIC DNA]</scope>
    <source>
        <strain evidence="3 4">SM-1</strain>
    </source>
</reference>
<keyword evidence="1" id="KW-0732">Signal</keyword>
<gene>
    <name evidence="3" type="ORF">BLX24_11120</name>
</gene>
<dbReference type="Gene3D" id="3.60.10.10">
    <property type="entry name" value="Endonuclease/exonuclease/phosphatase"/>
    <property type="match status" value="1"/>
</dbReference>
<name>A0A1S2VJ41_9BACT</name>
<dbReference type="AlphaFoldDB" id="A0A1S2VJ41"/>
<dbReference type="InterPro" id="IPR005135">
    <property type="entry name" value="Endo/exonuclease/phosphatase"/>
</dbReference>
<feature type="domain" description="Endonuclease/exonuclease/phosphatase" evidence="2">
    <location>
        <begin position="577"/>
        <end position="873"/>
    </location>
</feature>
<evidence type="ECO:0000313" key="4">
    <source>
        <dbReference type="Proteomes" id="UP000181790"/>
    </source>
</evidence>
<dbReference type="Pfam" id="PF03372">
    <property type="entry name" value="Exo_endo_phos"/>
    <property type="match status" value="1"/>
</dbReference>
<dbReference type="InterPro" id="IPR036691">
    <property type="entry name" value="Endo/exonu/phosph_ase_sf"/>
</dbReference>
<dbReference type="OrthoDB" id="5500612at2"/>
<feature type="signal peptide" evidence="1">
    <location>
        <begin position="1"/>
        <end position="24"/>
    </location>
</feature>
<evidence type="ECO:0000256" key="1">
    <source>
        <dbReference type="SAM" id="SignalP"/>
    </source>
</evidence>
<comment type="caution">
    <text evidence="3">The sequence shown here is derived from an EMBL/GenBank/DDBJ whole genome shotgun (WGS) entry which is preliminary data.</text>
</comment>
<evidence type="ECO:0000313" key="3">
    <source>
        <dbReference type="EMBL" id="OIN58781.1"/>
    </source>
</evidence>
<accession>A0A1S2VJ41</accession>
<evidence type="ECO:0000259" key="2">
    <source>
        <dbReference type="Pfam" id="PF03372"/>
    </source>
</evidence>
<keyword evidence="4" id="KW-1185">Reference proteome</keyword>
<dbReference type="EMBL" id="MORL01000005">
    <property type="protein sequence ID" value="OIN58781.1"/>
    <property type="molecule type" value="Genomic_DNA"/>
</dbReference>
<dbReference type="GO" id="GO:0003824">
    <property type="term" value="F:catalytic activity"/>
    <property type="evidence" value="ECO:0007669"/>
    <property type="project" value="InterPro"/>
</dbReference>
<sequence length="1155" mass="120250">MMRFIRSTVRVLTGVLLLTQAAHAQIEFSPSSLSYTQPFTAPTLPQSGTATLNPNSAATPGAPGLYVEKTGANNPNLITANNGASNSGGVFSYGTTDQPDRALGTIGSSNAAAGNFSYGFRFKNTTGATITSLAVSYAGEQWRNSAAAAQTITFAYVVASAVTSTSPASGSAPAGYTQVPALNFTSPVTGGTAAALDGNAAANRVLISGTIVVNIPDGQEIMLRWYDPDHTGSDHGLAIDDLTVVASTGTPPVQTVLSVNPTSLSNFTAVQGTPSAAQWFVITASGLTAPIGITAPAGVELSLDNATFAATLSLPASTGTTTVYTRLTGAAAGAVSGNITLQSGDRTASVGVTGVVSAPGSRFTPIATIRSYPTGINTVAAGRVTVSSQFGGNTFYMQDGTGGIQLFRSAEALGNQVQLGDSIQVAGATAVFQGGKEIVVTSMTIVSGVPNRVPAPKVITLDQLPANEGLLVQVQGVAIGGSGDVFTATTYPLTGGGQSGTLFIRASTDLNGSTKPGGNLTITGISEHFTSGSTNITELIPRFLPDVPGSTSVALADQTCGGSQTISLSPDQTFDLATFNLEFFGADSGVITCPTSPTARPYADNGPANELLQAQNVATVLNKLNADVYVVEEVSDQNLLAQVVSNSLSGYSLVCSDKFSYYFQADCDQSVNSDGTVFGPSSLAQKVCVIYKNSTVSFLAGESRALFDGKYNYPNANNWSSGRLPYLFAANVTVNGVTQKVYIVGIHAKSGSATADYTRRRDDILELKAELDASYPNANVIIAGDYNDQILSSIASGQPSSYRAFDVLDNGSDNPNYEILTKALEAQGCRSFGSGSFLDHITISNELQPAYIANSAFVFQPGILNYSNTTSDHFPVLARFDLTKLVPAQGGTLALTDPLYNCDTRQITFQSTGGNGSPVEYRAVGVRDWGTNPVAFIEAPVVADPNNTTILLEARQNGVTVTRVFNFRTANCGGTTTPPTQPGSLSLLAPQYNCATRQITFQSAGGNGSAVDYRAIGVRDWSTNPVAFIEAPVVADPNNATIQMEARQSGVVVTRSFNFRTACAAREATRSEALQVTLLGNPTLSDMLEVEIRGAEGQAVQLLLVDGQGKQISAQTVDRAGAAEQQRLKLGRSAGMYFLNVSTATQQKTVKVIRQ</sequence>
<organism evidence="3 4">
    <name type="scientific">Arsenicibacter rosenii</name>
    <dbReference type="NCBI Taxonomy" id="1750698"/>
    <lineage>
        <taxon>Bacteria</taxon>
        <taxon>Pseudomonadati</taxon>
        <taxon>Bacteroidota</taxon>
        <taxon>Cytophagia</taxon>
        <taxon>Cytophagales</taxon>
        <taxon>Spirosomataceae</taxon>
        <taxon>Arsenicibacter</taxon>
    </lineage>
</organism>
<protein>
    <recommendedName>
        <fullName evidence="2">Endonuclease/exonuclease/phosphatase domain-containing protein</fullName>
    </recommendedName>
</protein>
<feature type="chain" id="PRO_5010244362" description="Endonuclease/exonuclease/phosphatase domain-containing protein" evidence="1">
    <location>
        <begin position="25"/>
        <end position="1155"/>
    </location>
</feature>
<dbReference type="RefSeq" id="WP_071503233.1">
    <property type="nucleotide sequence ID" value="NZ_MORL01000005.1"/>
</dbReference>
<dbReference type="InterPro" id="IPR026444">
    <property type="entry name" value="Secre_tail"/>
</dbReference>